<organism evidence="8">
    <name type="scientific">Leviviridae sp</name>
    <dbReference type="NCBI Taxonomy" id="2027243"/>
    <lineage>
        <taxon>Viruses</taxon>
        <taxon>Riboviria</taxon>
        <taxon>Orthornavirae</taxon>
        <taxon>Lenarviricota</taxon>
        <taxon>Leviviricetes</taxon>
        <taxon>Norzivirales</taxon>
        <taxon>Fiersviridae</taxon>
    </lineage>
</organism>
<dbReference type="GO" id="GO:0044423">
    <property type="term" value="C:virion component"/>
    <property type="evidence" value="ECO:0007669"/>
    <property type="project" value="UniProtKB-KW"/>
</dbReference>
<evidence type="ECO:0000313" key="8">
    <source>
        <dbReference type="EMBL" id="QDH89889.1"/>
    </source>
</evidence>
<comment type="subcellular location">
    <subcellularLocation>
        <location evidence="1">Virion</location>
    </subcellularLocation>
</comment>
<evidence type="ECO:0008006" key="9">
    <source>
        <dbReference type="Google" id="ProtNLM"/>
    </source>
</evidence>
<keyword evidence="4" id="KW-0946">Virion</keyword>
<evidence type="ECO:0000256" key="7">
    <source>
        <dbReference type="ARBA" id="ARBA00035110"/>
    </source>
</evidence>
<evidence type="ECO:0000256" key="6">
    <source>
        <dbReference type="ARBA" id="ARBA00023296"/>
    </source>
</evidence>
<keyword evidence="2" id="KW-0945">Host-virus interaction</keyword>
<proteinExistence type="inferred from homology"/>
<evidence type="ECO:0000256" key="3">
    <source>
        <dbReference type="ARBA" id="ARBA00022804"/>
    </source>
</evidence>
<evidence type="ECO:0000256" key="1">
    <source>
        <dbReference type="ARBA" id="ARBA00004328"/>
    </source>
</evidence>
<dbReference type="GO" id="GO:0039666">
    <property type="term" value="P:virion attachment to host cell pilus"/>
    <property type="evidence" value="ECO:0007669"/>
    <property type="project" value="UniProtKB-KW"/>
</dbReference>
<gene>
    <name evidence="8" type="ORF">H3BulkLitter16284_000003</name>
</gene>
<comment type="similarity">
    <text evidence="7">Belongs to the Leviviricetes maturation protein family.</text>
</comment>
<name>A0A514D8E5_9VIRU</name>
<reference evidence="8" key="1">
    <citation type="submission" date="2019-05" db="EMBL/GenBank/DDBJ databases">
        <title>Metatranscriptomic reconstruction reveals RNA viruses with the potential to shape carbon cycling in soil.</title>
        <authorList>
            <person name="Starr E.P."/>
            <person name="Nuccio E."/>
            <person name="Pett-Ridge J."/>
            <person name="Banfield J.F."/>
            <person name="Firestone M.K."/>
        </authorList>
    </citation>
    <scope>NUCLEOTIDE SEQUENCE</scope>
    <source>
        <strain evidence="8">H3_Bulk_Litter_16_284</strain>
    </source>
</reference>
<sequence length="416" mass="46101">MSVTKTADIYHDLGRSSIVKTGSGEPSPGPPVFTSSIVKTTKTKTHDGPVRDFRRRISSCLPASTNFVGSEVNHIFDKGHCKSVTRNKGLNTYLWLEHYGELTQISTPPIISVSGTKADDLSKMKFVQAIRSAQTTCQGGVILGEIGETLHMLRNPAKALRRGFDNYFTALKKRRRGNQATRKKILAETWLEHSFGWQPFLHDIKDSVAALERIAYTARSPTIYVRGFGGDKIDRGTTFLRNVAPTGNSNLSYDVQIHEYTDAIVIRRGAVRAPIGSRLSSIKNDFGFTLNNFVPTIWELVPWSFAVDYFTNIGDILSSWSLWNADLAWSNKTTVTNVNLDRVSGGLNGITLAADQEIVIRSKEPGRSSSYRRSVVRGTSAGSLIPSLRFEIPGMSSLKWINLSALALSRKRLTPY</sequence>
<accession>A0A514D8E5</accession>
<dbReference type="InterPro" id="IPR005563">
    <property type="entry name" value="A_protein"/>
</dbReference>
<dbReference type="EMBL" id="MN035104">
    <property type="protein sequence ID" value="QDH89889.1"/>
    <property type="molecule type" value="Genomic_RNA"/>
</dbReference>
<keyword evidence="3" id="KW-1161">Viral attachment to host cell</keyword>
<keyword evidence="5" id="KW-1175">Viral attachment to host cell pilus</keyword>
<protein>
    <recommendedName>
        <fullName evidence="9">Maturation</fullName>
    </recommendedName>
</protein>
<keyword evidence="6" id="KW-1160">Virus entry into host cell</keyword>
<evidence type="ECO:0000256" key="4">
    <source>
        <dbReference type="ARBA" id="ARBA00022844"/>
    </source>
</evidence>
<evidence type="ECO:0000256" key="5">
    <source>
        <dbReference type="ARBA" id="ARBA00023104"/>
    </source>
</evidence>
<dbReference type="Pfam" id="PF03863">
    <property type="entry name" value="Phage_mat-A"/>
    <property type="match status" value="1"/>
</dbReference>
<evidence type="ECO:0000256" key="2">
    <source>
        <dbReference type="ARBA" id="ARBA00022581"/>
    </source>
</evidence>